<organism evidence="2 3">
    <name type="scientific">Effusibacillus lacus</name>
    <dbReference type="NCBI Taxonomy" id="1348429"/>
    <lineage>
        <taxon>Bacteria</taxon>
        <taxon>Bacillati</taxon>
        <taxon>Bacillota</taxon>
        <taxon>Bacilli</taxon>
        <taxon>Bacillales</taxon>
        <taxon>Alicyclobacillaceae</taxon>
        <taxon>Effusibacillus</taxon>
    </lineage>
</organism>
<dbReference type="EMBL" id="BDUF01000101">
    <property type="protein sequence ID" value="GAX91552.1"/>
    <property type="molecule type" value="Genomic_DNA"/>
</dbReference>
<proteinExistence type="predicted"/>
<keyword evidence="3" id="KW-1185">Reference proteome</keyword>
<sequence length="249" mass="27685">MIYKQKIFTILLASILLVTGCGGKNSDNNKEQPRTAPQKLTIQFVTDPKEIQVGQETKLIATVAKGAEPVKDADVEMEIWRDGEEQHQKLKAAPDNKGGYVTKQTFAAAGSYHATIHTTTSEIHQMPTFDFQVGAVSASPNPPQPAHDEHHGNLGLEIQFNLNPKVKVNQETVLKVRLQQDHKPFTGADVHFEYWKTNAEKHDYTAAMEQTPGEYGVPVVLTEAGAYNVRVHVKKGELHDHKETTLQTE</sequence>
<comment type="caution">
    <text evidence="2">The sequence shown here is derived from an EMBL/GenBank/DDBJ whole genome shotgun (WGS) entry which is preliminary data.</text>
</comment>
<dbReference type="Pfam" id="PF13115">
    <property type="entry name" value="YtkA"/>
    <property type="match status" value="2"/>
</dbReference>
<reference evidence="3" key="1">
    <citation type="submission" date="2017-07" db="EMBL/GenBank/DDBJ databases">
        <title>Draft genome sequence of Effusibacillus lacus strain skLN1.</title>
        <authorList>
            <person name="Watanabe M."/>
            <person name="Kojima H."/>
            <person name="Fukui M."/>
        </authorList>
    </citation>
    <scope>NUCLEOTIDE SEQUENCE [LARGE SCALE GENOMIC DNA]</scope>
    <source>
        <strain evidence="3">skLN1</strain>
    </source>
</reference>
<dbReference type="PROSITE" id="PS51257">
    <property type="entry name" value="PROKAR_LIPOPROTEIN"/>
    <property type="match status" value="1"/>
</dbReference>
<evidence type="ECO:0000259" key="1">
    <source>
        <dbReference type="Pfam" id="PF13115"/>
    </source>
</evidence>
<dbReference type="Proteomes" id="UP000217785">
    <property type="component" value="Unassembled WGS sequence"/>
</dbReference>
<feature type="domain" description="YtkA-like" evidence="1">
    <location>
        <begin position="37"/>
        <end position="117"/>
    </location>
</feature>
<evidence type="ECO:0000313" key="2">
    <source>
        <dbReference type="EMBL" id="GAX91552.1"/>
    </source>
</evidence>
<dbReference type="AlphaFoldDB" id="A0A292YEG7"/>
<gene>
    <name evidence="2" type="ORF">EFBL_3242</name>
</gene>
<protein>
    <recommendedName>
        <fullName evidence="1">YtkA-like domain-containing protein</fullName>
    </recommendedName>
</protein>
<evidence type="ECO:0000313" key="3">
    <source>
        <dbReference type="Proteomes" id="UP000217785"/>
    </source>
</evidence>
<accession>A0A292YEG7</accession>
<dbReference type="InterPro" id="IPR032693">
    <property type="entry name" value="YtkA-like_dom"/>
</dbReference>
<feature type="domain" description="YtkA-like" evidence="1">
    <location>
        <begin position="155"/>
        <end position="232"/>
    </location>
</feature>
<name>A0A292YEG7_9BACL</name>